<gene>
    <name evidence="2" type="ORF">FA014_09385</name>
</gene>
<dbReference type="Proteomes" id="UP000308121">
    <property type="component" value="Unassembled WGS sequence"/>
</dbReference>
<dbReference type="RefSeq" id="WP_154729427.1">
    <property type="nucleotide sequence ID" value="NZ_SZYE01000060.1"/>
</dbReference>
<sequence>MPDDLPATTTSRSPTPWSLARGVLVGCAEALPGISGGTVALVTGVYETAVTGAGHAVTAARLAVTDRARARAELARVRWSVIVPLLIGIVPGLLVTVRFLAPVLEEHPVPLYGLFLGMTAAALVVPVRMAGARWSAGEVARALVVAAVVFVLVGLPPQHLTPTYPVVLVAAAVAACALALPGTSGSFLLLTFGLYQPTLAAVNDRDWGYVAVFLAGMVLGLGCFVKALQWLLEHRRRPALVLLSGVMAGALRALWPWQEDDRTLLAPGDQAGLAAVAFALGAAVVLGLVAAERRSRALPDAG</sequence>
<dbReference type="EMBL" id="SZYE01000060">
    <property type="protein sequence ID" value="TKR23804.1"/>
    <property type="molecule type" value="Genomic_DNA"/>
</dbReference>
<reference evidence="2 3" key="1">
    <citation type="submission" date="2019-05" db="EMBL/GenBank/DDBJ databases">
        <title>Genome sequence of Cellulomonas hominis strain CS1.</title>
        <authorList>
            <person name="Belmont J."/>
            <person name="Maclea K.S."/>
        </authorList>
    </citation>
    <scope>NUCLEOTIDE SEQUENCE [LARGE SCALE GENOMIC DNA]</scope>
    <source>
        <strain evidence="2 3">CS1</strain>
    </source>
</reference>
<dbReference type="AlphaFoldDB" id="A0A7Z8K003"/>
<protein>
    <submittedName>
        <fullName evidence="2">DUF368 domain-containing protein</fullName>
    </submittedName>
</protein>
<dbReference type="InterPro" id="IPR007163">
    <property type="entry name" value="VCA0040-like"/>
</dbReference>
<dbReference type="OrthoDB" id="9793746at2"/>
<keyword evidence="1" id="KW-0812">Transmembrane</keyword>
<keyword evidence="1" id="KW-1133">Transmembrane helix</keyword>
<proteinExistence type="predicted"/>
<feature type="transmembrane region" description="Helical" evidence="1">
    <location>
        <begin position="163"/>
        <end position="180"/>
    </location>
</feature>
<feature type="transmembrane region" description="Helical" evidence="1">
    <location>
        <begin position="240"/>
        <end position="258"/>
    </location>
</feature>
<dbReference type="Pfam" id="PF04018">
    <property type="entry name" value="VCA0040-like"/>
    <property type="match status" value="1"/>
</dbReference>
<keyword evidence="1" id="KW-0472">Membrane</keyword>
<dbReference type="PANTHER" id="PTHR37308:SF1">
    <property type="entry name" value="POLYPRENYL-PHOSPHATE TRANSPORTER"/>
    <property type="match status" value="1"/>
</dbReference>
<organism evidence="2 3">
    <name type="scientific">Cellulomonas hominis</name>
    <dbReference type="NCBI Taxonomy" id="156981"/>
    <lineage>
        <taxon>Bacteria</taxon>
        <taxon>Bacillati</taxon>
        <taxon>Actinomycetota</taxon>
        <taxon>Actinomycetes</taxon>
        <taxon>Micrococcales</taxon>
        <taxon>Cellulomonadaceae</taxon>
        <taxon>Cellulomonas</taxon>
    </lineage>
</organism>
<evidence type="ECO:0000313" key="3">
    <source>
        <dbReference type="Proteomes" id="UP000308121"/>
    </source>
</evidence>
<evidence type="ECO:0000256" key="1">
    <source>
        <dbReference type="SAM" id="Phobius"/>
    </source>
</evidence>
<feature type="transmembrane region" description="Helical" evidence="1">
    <location>
        <begin position="209"/>
        <end position="228"/>
    </location>
</feature>
<feature type="transmembrane region" description="Helical" evidence="1">
    <location>
        <begin position="270"/>
        <end position="291"/>
    </location>
</feature>
<comment type="caution">
    <text evidence="2">The sequence shown here is derived from an EMBL/GenBank/DDBJ whole genome shotgun (WGS) entry which is preliminary data.</text>
</comment>
<name>A0A7Z8K003_9CELL</name>
<dbReference type="PANTHER" id="PTHR37308">
    <property type="entry name" value="INTEGRAL MEMBRANE PROTEIN"/>
    <property type="match status" value="1"/>
</dbReference>
<evidence type="ECO:0000313" key="2">
    <source>
        <dbReference type="EMBL" id="TKR23804.1"/>
    </source>
</evidence>
<feature type="transmembrane region" description="Helical" evidence="1">
    <location>
        <begin position="109"/>
        <end position="127"/>
    </location>
</feature>
<feature type="transmembrane region" description="Helical" evidence="1">
    <location>
        <begin position="77"/>
        <end position="97"/>
    </location>
</feature>
<accession>A0A7Z8K003</accession>